<evidence type="ECO:0000313" key="4">
    <source>
        <dbReference type="Proteomes" id="UP000054600"/>
    </source>
</evidence>
<organism evidence="3 4">
    <name type="scientific">Legionella shakespearei DSM 23087</name>
    <dbReference type="NCBI Taxonomy" id="1122169"/>
    <lineage>
        <taxon>Bacteria</taxon>
        <taxon>Pseudomonadati</taxon>
        <taxon>Pseudomonadota</taxon>
        <taxon>Gammaproteobacteria</taxon>
        <taxon>Legionellales</taxon>
        <taxon>Legionellaceae</taxon>
        <taxon>Legionella</taxon>
    </lineage>
</organism>
<evidence type="ECO:0000259" key="2">
    <source>
        <dbReference type="PROSITE" id="PS50113"/>
    </source>
</evidence>
<evidence type="ECO:0000313" key="3">
    <source>
        <dbReference type="EMBL" id="KTD63459.1"/>
    </source>
</evidence>
<accession>A0A0W0Z3T3</accession>
<dbReference type="InterPro" id="IPR052155">
    <property type="entry name" value="Biofilm_reg_signaling"/>
</dbReference>
<dbReference type="CDD" id="cd00130">
    <property type="entry name" value="PAS"/>
    <property type="match status" value="2"/>
</dbReference>
<evidence type="ECO:0000259" key="1">
    <source>
        <dbReference type="PROSITE" id="PS50112"/>
    </source>
</evidence>
<dbReference type="InterPro" id="IPR035965">
    <property type="entry name" value="PAS-like_dom_sf"/>
</dbReference>
<dbReference type="PANTHER" id="PTHR44757:SF2">
    <property type="entry name" value="BIOFILM ARCHITECTURE MAINTENANCE PROTEIN MBAA"/>
    <property type="match status" value="1"/>
</dbReference>
<feature type="domain" description="PAC" evidence="2">
    <location>
        <begin position="91"/>
        <end position="141"/>
    </location>
</feature>
<dbReference type="PROSITE" id="PS50112">
    <property type="entry name" value="PAS"/>
    <property type="match status" value="2"/>
</dbReference>
<dbReference type="STRING" id="1122169.Lsha_0713"/>
<dbReference type="AlphaFoldDB" id="A0A0W0Z3T3"/>
<sequence>MSRKKGIQTHQELLCRLMICEERYQNFMNAATDSIFINNLSGLILDANTAACNALGYTYKEIINLHVWDIEIGFSKDTIEQITLKLIDGPFNVEGRHKRKDGTSFPVDVRMSAFTSMGEPLVLAIVRDITEQKSAESTIRRFTYALEKIPSLVVITDNNGTIEYINTKVTELTGYFYYEILGQNSRILQSGKTPIEIYESMWGDIIHGKTWHGEFLNMSKKGEYYWVSATISPLRDERDKEITHYLAIMEPIFKKRII</sequence>
<protein>
    <submittedName>
        <fullName evidence="3">Sensory box (GGDEF/EAL domain) regulatory protein</fullName>
    </submittedName>
</protein>
<dbReference type="PROSITE" id="PS50113">
    <property type="entry name" value="PAC"/>
    <property type="match status" value="2"/>
</dbReference>
<dbReference type="InterPro" id="IPR000700">
    <property type="entry name" value="PAS-assoc_C"/>
</dbReference>
<feature type="domain" description="PAC" evidence="2">
    <location>
        <begin position="209"/>
        <end position="258"/>
    </location>
</feature>
<keyword evidence="4" id="KW-1185">Reference proteome</keyword>
<dbReference type="OrthoDB" id="9772100at2"/>
<dbReference type="SMART" id="SM00091">
    <property type="entry name" value="PAS"/>
    <property type="match status" value="2"/>
</dbReference>
<dbReference type="EMBL" id="LNYW01000022">
    <property type="protein sequence ID" value="KTD63459.1"/>
    <property type="molecule type" value="Genomic_DNA"/>
</dbReference>
<proteinExistence type="predicted"/>
<dbReference type="RefSeq" id="WP_081621085.1">
    <property type="nucleotide sequence ID" value="NZ_KB892408.1"/>
</dbReference>
<gene>
    <name evidence="3" type="ORF">Lsha_0713</name>
</gene>
<dbReference type="NCBIfam" id="TIGR00229">
    <property type="entry name" value="sensory_box"/>
    <property type="match status" value="2"/>
</dbReference>
<reference evidence="3 4" key="1">
    <citation type="submission" date="2015-11" db="EMBL/GenBank/DDBJ databases">
        <title>Genomic analysis of 38 Legionella species identifies large and diverse effector repertoires.</title>
        <authorList>
            <person name="Burstein D."/>
            <person name="Amaro F."/>
            <person name="Zusman T."/>
            <person name="Lifshitz Z."/>
            <person name="Cohen O."/>
            <person name="Gilbert J.A."/>
            <person name="Pupko T."/>
            <person name="Shuman H.A."/>
            <person name="Segal G."/>
        </authorList>
    </citation>
    <scope>NUCLEOTIDE SEQUENCE [LARGE SCALE GENOMIC DNA]</scope>
    <source>
        <strain evidence="3 4">ATCC 49655</strain>
    </source>
</reference>
<dbReference type="eggNOG" id="COG2202">
    <property type="taxonomic scope" value="Bacteria"/>
</dbReference>
<feature type="domain" description="PAS" evidence="1">
    <location>
        <begin position="20"/>
        <end position="64"/>
    </location>
</feature>
<dbReference type="PANTHER" id="PTHR44757">
    <property type="entry name" value="DIGUANYLATE CYCLASE DGCP"/>
    <property type="match status" value="1"/>
</dbReference>
<dbReference type="SUPFAM" id="SSF55785">
    <property type="entry name" value="PYP-like sensor domain (PAS domain)"/>
    <property type="match status" value="2"/>
</dbReference>
<dbReference type="InterPro" id="IPR000014">
    <property type="entry name" value="PAS"/>
</dbReference>
<comment type="caution">
    <text evidence="3">The sequence shown here is derived from an EMBL/GenBank/DDBJ whole genome shotgun (WGS) entry which is preliminary data.</text>
</comment>
<name>A0A0W0Z3T3_9GAMM</name>
<dbReference type="Gene3D" id="3.30.450.20">
    <property type="entry name" value="PAS domain"/>
    <property type="match status" value="2"/>
</dbReference>
<dbReference type="SMART" id="SM00086">
    <property type="entry name" value="PAC"/>
    <property type="match status" value="2"/>
</dbReference>
<dbReference type="Proteomes" id="UP000054600">
    <property type="component" value="Unassembled WGS sequence"/>
</dbReference>
<dbReference type="Pfam" id="PF13426">
    <property type="entry name" value="PAS_9"/>
    <property type="match status" value="2"/>
</dbReference>
<dbReference type="PATRIC" id="fig|1122169.6.peg.819"/>
<dbReference type="InterPro" id="IPR001610">
    <property type="entry name" value="PAC"/>
</dbReference>
<feature type="domain" description="PAS" evidence="1">
    <location>
        <begin position="138"/>
        <end position="184"/>
    </location>
</feature>